<feature type="chain" id="PRO_5047046891" evidence="1">
    <location>
        <begin position="19"/>
        <end position="292"/>
    </location>
</feature>
<dbReference type="PANTHER" id="PTHR16078">
    <property type="entry name" value="COILED-COIL DOMAIN-CONTAINING PROTEIN 87"/>
    <property type="match status" value="1"/>
</dbReference>
<gene>
    <name evidence="2" type="ORF">RIMI_LOCUS16869252</name>
</gene>
<evidence type="ECO:0000256" key="1">
    <source>
        <dbReference type="SAM" id="SignalP"/>
    </source>
</evidence>
<protein>
    <submittedName>
        <fullName evidence="2">Uncharacterized protein</fullName>
    </submittedName>
</protein>
<feature type="non-terminal residue" evidence="2">
    <location>
        <position position="292"/>
    </location>
</feature>
<keyword evidence="3" id="KW-1185">Reference proteome</keyword>
<proteinExistence type="predicted"/>
<comment type="caution">
    <text evidence="2">The sequence shown here is derived from an EMBL/GenBank/DDBJ whole genome shotgun (WGS) entry which is preliminary data.</text>
</comment>
<organism evidence="2 3">
    <name type="scientific">Ranitomeya imitator</name>
    <name type="common">mimic poison frog</name>
    <dbReference type="NCBI Taxonomy" id="111125"/>
    <lineage>
        <taxon>Eukaryota</taxon>
        <taxon>Metazoa</taxon>
        <taxon>Chordata</taxon>
        <taxon>Craniata</taxon>
        <taxon>Vertebrata</taxon>
        <taxon>Euteleostomi</taxon>
        <taxon>Amphibia</taxon>
        <taxon>Batrachia</taxon>
        <taxon>Anura</taxon>
        <taxon>Neobatrachia</taxon>
        <taxon>Hyloidea</taxon>
        <taxon>Dendrobatidae</taxon>
        <taxon>Dendrobatinae</taxon>
        <taxon>Ranitomeya</taxon>
    </lineage>
</organism>
<dbReference type="EMBL" id="CAUEEQ010048004">
    <property type="protein sequence ID" value="CAJ0959527.1"/>
    <property type="molecule type" value="Genomic_DNA"/>
</dbReference>
<evidence type="ECO:0000313" key="2">
    <source>
        <dbReference type="EMBL" id="CAJ0959527.1"/>
    </source>
</evidence>
<name>A0ABN9M5T0_9NEOB</name>
<evidence type="ECO:0000313" key="3">
    <source>
        <dbReference type="Proteomes" id="UP001176940"/>
    </source>
</evidence>
<keyword evidence="1" id="KW-0732">Signal</keyword>
<sequence>MLPILFVPFIWLILVVLGALEDVILSEVKVAWLNIPHVLCSGIITKDEKRQLHKRLISHIMIVSEELFLYYLHKMEKNKSHSVFSAEANLTRFKAQLLLDCSKFMNVFSVRHFLITEIKELEEKQLLHVVTEETFYNNECAHMMKDQYKKGTPNLTMEYFIRLGRPEIAVHKEKREADLIQLTNIKRLDLEKVQMLIPKQDDCRFLKTIQCEAVTPPCPFLHEADHETEQSSSHTTLKVVLKSVSCPNLRTGDLLVDELRITFKHRAAECPEIIIGAEEAEVKGDHLKEDLR</sequence>
<reference evidence="2" key="1">
    <citation type="submission" date="2023-07" db="EMBL/GenBank/DDBJ databases">
        <authorList>
            <person name="Stuckert A."/>
        </authorList>
    </citation>
    <scope>NUCLEOTIDE SEQUENCE</scope>
</reference>
<feature type="signal peptide" evidence="1">
    <location>
        <begin position="1"/>
        <end position="18"/>
    </location>
</feature>
<accession>A0ABN9M5T0</accession>
<dbReference type="InterPro" id="IPR037383">
    <property type="entry name" value="CCDC87"/>
</dbReference>
<dbReference type="PANTHER" id="PTHR16078:SF1">
    <property type="entry name" value="COILED-COIL DOMAIN-CONTAINING PROTEIN 87"/>
    <property type="match status" value="1"/>
</dbReference>
<dbReference type="Proteomes" id="UP001176940">
    <property type="component" value="Unassembled WGS sequence"/>
</dbReference>